<dbReference type="PANTHER" id="PTHR23122">
    <property type="entry name" value="MEMBRANE-ASSOCIATED GUANYLATE KINASE MAGUK"/>
    <property type="match status" value="1"/>
</dbReference>
<dbReference type="CDD" id="cd11862">
    <property type="entry name" value="SH3_MPP"/>
    <property type="match status" value="1"/>
</dbReference>
<evidence type="ECO:0000259" key="5">
    <source>
        <dbReference type="PROSITE" id="PS50052"/>
    </source>
</evidence>
<keyword evidence="2 3" id="KW-0728">SH3 domain</keyword>
<feature type="domain" description="L27" evidence="7">
    <location>
        <begin position="68"/>
        <end position="123"/>
    </location>
</feature>
<dbReference type="SMART" id="SM00228">
    <property type="entry name" value="PDZ"/>
    <property type="match status" value="1"/>
</dbReference>
<proteinExistence type="inferred from homology"/>
<evidence type="ECO:0000256" key="1">
    <source>
        <dbReference type="ARBA" id="ARBA00007014"/>
    </source>
</evidence>
<evidence type="ECO:0000313" key="9">
    <source>
        <dbReference type="Proteomes" id="UP000827092"/>
    </source>
</evidence>
<dbReference type="Gene3D" id="2.30.42.10">
    <property type="match status" value="1"/>
</dbReference>
<dbReference type="EMBL" id="JAFNEN010000048">
    <property type="protein sequence ID" value="KAG8197875.1"/>
    <property type="molecule type" value="Genomic_DNA"/>
</dbReference>
<dbReference type="Gene3D" id="3.40.50.300">
    <property type="entry name" value="P-loop containing nucleotide triphosphate hydrolases"/>
    <property type="match status" value="1"/>
</dbReference>
<dbReference type="PROSITE" id="PS50106">
    <property type="entry name" value="PDZ"/>
    <property type="match status" value="1"/>
</dbReference>
<dbReference type="Proteomes" id="UP000827092">
    <property type="component" value="Unassembled WGS sequence"/>
</dbReference>
<evidence type="ECO:0008006" key="10">
    <source>
        <dbReference type="Google" id="ProtNLM"/>
    </source>
</evidence>
<evidence type="ECO:0000256" key="2">
    <source>
        <dbReference type="ARBA" id="ARBA00022443"/>
    </source>
</evidence>
<accession>A0AAV6VN14</accession>
<organism evidence="8 9">
    <name type="scientific">Oedothorax gibbosus</name>
    <dbReference type="NCBI Taxonomy" id="931172"/>
    <lineage>
        <taxon>Eukaryota</taxon>
        <taxon>Metazoa</taxon>
        <taxon>Ecdysozoa</taxon>
        <taxon>Arthropoda</taxon>
        <taxon>Chelicerata</taxon>
        <taxon>Arachnida</taxon>
        <taxon>Araneae</taxon>
        <taxon>Araneomorphae</taxon>
        <taxon>Entelegynae</taxon>
        <taxon>Araneoidea</taxon>
        <taxon>Linyphiidae</taxon>
        <taxon>Erigoninae</taxon>
        <taxon>Oedothorax</taxon>
    </lineage>
</organism>
<evidence type="ECO:0000259" key="7">
    <source>
        <dbReference type="PROSITE" id="PS51022"/>
    </source>
</evidence>
<evidence type="ECO:0000256" key="3">
    <source>
        <dbReference type="PROSITE-ProRule" id="PRU00192"/>
    </source>
</evidence>
<dbReference type="SMART" id="SM00072">
    <property type="entry name" value="GuKc"/>
    <property type="match status" value="1"/>
</dbReference>
<dbReference type="GO" id="GO:0030054">
    <property type="term" value="C:cell junction"/>
    <property type="evidence" value="ECO:0007669"/>
    <property type="project" value="UniProtKB-ARBA"/>
</dbReference>
<gene>
    <name evidence="8" type="ORF">JTE90_024274</name>
</gene>
<dbReference type="InterPro" id="IPR050716">
    <property type="entry name" value="MAGUK"/>
</dbReference>
<dbReference type="InterPro" id="IPR036892">
    <property type="entry name" value="L27_dom_sf"/>
</dbReference>
<reference evidence="8 9" key="1">
    <citation type="journal article" date="2022" name="Nat. Ecol. Evol.">
        <title>A masculinizing supergene underlies an exaggerated male reproductive morph in a spider.</title>
        <authorList>
            <person name="Hendrickx F."/>
            <person name="De Corte Z."/>
            <person name="Sonet G."/>
            <person name="Van Belleghem S.M."/>
            <person name="Kostlbacher S."/>
            <person name="Vangestel C."/>
        </authorList>
    </citation>
    <scope>NUCLEOTIDE SEQUENCE [LARGE SCALE GENOMIC DNA]</scope>
    <source>
        <strain evidence="8">W744_W776</strain>
    </source>
</reference>
<dbReference type="InterPro" id="IPR027417">
    <property type="entry name" value="P-loop_NTPase"/>
</dbReference>
<dbReference type="InterPro" id="IPR014775">
    <property type="entry name" value="L27_C"/>
</dbReference>
<keyword evidence="9" id="KW-1185">Reference proteome</keyword>
<dbReference type="SUPFAM" id="SSF50044">
    <property type="entry name" value="SH3-domain"/>
    <property type="match status" value="1"/>
</dbReference>
<dbReference type="PROSITE" id="PS50052">
    <property type="entry name" value="GUANYLATE_KINASE_2"/>
    <property type="match status" value="1"/>
</dbReference>
<protein>
    <recommendedName>
        <fullName evidence="10">MAGUK p55 subfamily member 7</fullName>
    </recommendedName>
</protein>
<dbReference type="InterPro" id="IPR036028">
    <property type="entry name" value="SH3-like_dom_sf"/>
</dbReference>
<dbReference type="SMART" id="SM00569">
    <property type="entry name" value="L27"/>
    <property type="match status" value="2"/>
</dbReference>
<dbReference type="Pfam" id="PF00625">
    <property type="entry name" value="Guanylate_kin"/>
    <property type="match status" value="1"/>
</dbReference>
<sequence>MIIGTGDIIHIYDKDIERLLVSLDQICQKVDGRQSDVIFLRELLQKHSLQALILVHNSVSTYKGHQILPAVLQSSSLVEEIIAILQNSSKREAKELIALLSKPYLKALFLTHDLVAKKEFDPALPDIIHDADDDEETVKIVQLVKSNEPLGATIKYDDQTGAIVIARVLHGGAADRSGLIHAGDEVHEVNGINIRGKSPHDVVNILQCREGPITFKLVPREECVPSRESRLRVKAHFCYDPTADNLIPCKEAGLPFIKGDVLHIVNQEDLNWWQARKHGEKNSRAGLIPSRQLQERRFAEMRDLSSLLKDEFIAGCKIPVRKDPYRPRKIKKIMYDAAENDDFDREEIATYEEVAKLYPRAGLHRPIILIGPPGVGRNELKRRLIAFDPDHFRQTIPHTSRSRFAWEVDGKEYFFSSRESLQEEIKMGWFVEYGQYKGNLYGTSLETVKSIINAGYVCLMTPHPHALKALRTPEIKPYIIFIKPPPLDILKETRIRSNARSTFDQFCSRGFTDTEFHEIIYAGHKLEFLYGHMFDAVIVNDDLLRAFQDLLHIIKLVETVPQWVPASWVASS</sequence>
<dbReference type="Gene3D" id="1.10.287.650">
    <property type="entry name" value="L27 domain"/>
    <property type="match status" value="1"/>
</dbReference>
<dbReference type="InterPro" id="IPR004172">
    <property type="entry name" value="L27_dom"/>
</dbReference>
<dbReference type="InterPro" id="IPR008145">
    <property type="entry name" value="GK/Ca_channel_bsu"/>
</dbReference>
<dbReference type="SUPFAM" id="SSF50156">
    <property type="entry name" value="PDZ domain-like"/>
    <property type="match status" value="1"/>
</dbReference>
<dbReference type="Gene3D" id="2.30.30.40">
    <property type="entry name" value="SH3 Domains"/>
    <property type="match status" value="1"/>
</dbReference>
<dbReference type="AlphaFoldDB" id="A0AAV6VN14"/>
<dbReference type="SMART" id="SM00326">
    <property type="entry name" value="SH3"/>
    <property type="match status" value="1"/>
</dbReference>
<dbReference type="FunFam" id="3.30.63.10:FF:000002">
    <property type="entry name" value="Guanylate kinase 1"/>
    <property type="match status" value="1"/>
</dbReference>
<comment type="caution">
    <text evidence="8">The sequence shown here is derived from an EMBL/GenBank/DDBJ whole genome shotgun (WGS) entry which is preliminary data.</text>
</comment>
<feature type="domain" description="L27" evidence="7">
    <location>
        <begin position="12"/>
        <end position="67"/>
    </location>
</feature>
<dbReference type="InterPro" id="IPR008144">
    <property type="entry name" value="Guanylate_kin-like_dom"/>
</dbReference>
<feature type="domain" description="SH3" evidence="4">
    <location>
        <begin position="228"/>
        <end position="298"/>
    </location>
</feature>
<dbReference type="Pfam" id="PF00595">
    <property type="entry name" value="PDZ"/>
    <property type="match status" value="1"/>
</dbReference>
<name>A0AAV6VN14_9ARAC</name>
<dbReference type="InterPro" id="IPR036034">
    <property type="entry name" value="PDZ_sf"/>
</dbReference>
<dbReference type="Pfam" id="PF02828">
    <property type="entry name" value="L27"/>
    <property type="match status" value="1"/>
</dbReference>
<evidence type="ECO:0000259" key="6">
    <source>
        <dbReference type="PROSITE" id="PS50106"/>
    </source>
</evidence>
<comment type="similarity">
    <text evidence="1">Belongs to the MAGUK family.</text>
</comment>
<dbReference type="InterPro" id="IPR001478">
    <property type="entry name" value="PDZ"/>
</dbReference>
<dbReference type="SUPFAM" id="SSF52540">
    <property type="entry name" value="P-loop containing nucleoside triphosphate hydrolases"/>
    <property type="match status" value="1"/>
</dbReference>
<dbReference type="PROSITE" id="PS51022">
    <property type="entry name" value="L27"/>
    <property type="match status" value="2"/>
</dbReference>
<evidence type="ECO:0000259" key="4">
    <source>
        <dbReference type="PROSITE" id="PS50002"/>
    </source>
</evidence>
<dbReference type="InterPro" id="IPR001452">
    <property type="entry name" value="SH3_domain"/>
</dbReference>
<feature type="domain" description="PDZ" evidence="6">
    <location>
        <begin position="140"/>
        <end position="221"/>
    </location>
</feature>
<evidence type="ECO:0000313" key="8">
    <source>
        <dbReference type="EMBL" id="KAG8197875.1"/>
    </source>
</evidence>
<dbReference type="PROSITE" id="PS50002">
    <property type="entry name" value="SH3"/>
    <property type="match status" value="1"/>
</dbReference>
<feature type="domain" description="Guanylate kinase-like" evidence="5">
    <location>
        <begin position="364"/>
        <end position="555"/>
    </location>
</feature>
<dbReference type="CDD" id="cd06799">
    <property type="entry name" value="PDZ_MPP3-MPP4-MPP7-like"/>
    <property type="match status" value="1"/>
</dbReference>
<dbReference type="Pfam" id="PF07653">
    <property type="entry name" value="SH3_2"/>
    <property type="match status" value="1"/>
</dbReference>
<dbReference type="SUPFAM" id="SSF101288">
    <property type="entry name" value="L27 domain"/>
    <property type="match status" value="1"/>
</dbReference>